<dbReference type="OrthoDB" id="6692382at2759"/>
<dbReference type="PANTHER" id="PTHR11353">
    <property type="entry name" value="CHAPERONIN"/>
    <property type="match status" value="1"/>
</dbReference>
<organism evidence="4">
    <name type="scientific">Darwinula stevensoni</name>
    <dbReference type="NCBI Taxonomy" id="69355"/>
    <lineage>
        <taxon>Eukaryota</taxon>
        <taxon>Metazoa</taxon>
        <taxon>Ecdysozoa</taxon>
        <taxon>Arthropoda</taxon>
        <taxon>Crustacea</taxon>
        <taxon>Oligostraca</taxon>
        <taxon>Ostracoda</taxon>
        <taxon>Podocopa</taxon>
        <taxon>Podocopida</taxon>
        <taxon>Darwinulocopina</taxon>
        <taxon>Darwinuloidea</taxon>
        <taxon>Darwinulidae</taxon>
        <taxon>Darwinula</taxon>
    </lineage>
</organism>
<dbReference type="InterPro" id="IPR017998">
    <property type="entry name" value="Chaperone_TCP-1"/>
</dbReference>
<evidence type="ECO:0000256" key="2">
    <source>
        <dbReference type="ARBA" id="ARBA00022840"/>
    </source>
</evidence>
<proteinExistence type="predicted"/>
<evidence type="ECO:0000313" key="5">
    <source>
        <dbReference type="Proteomes" id="UP000677054"/>
    </source>
</evidence>
<dbReference type="SUPFAM" id="SSF48592">
    <property type="entry name" value="GroEL equatorial domain-like"/>
    <property type="match status" value="1"/>
</dbReference>
<evidence type="ECO:0000256" key="3">
    <source>
        <dbReference type="ARBA" id="ARBA00023186"/>
    </source>
</evidence>
<evidence type="ECO:0000256" key="1">
    <source>
        <dbReference type="ARBA" id="ARBA00022741"/>
    </source>
</evidence>
<gene>
    <name evidence="4" type="ORF">DSTB1V02_LOCUS15347</name>
</gene>
<accession>A0A7R9AL03</accession>
<name>A0A7R9AL03_9CRUS</name>
<dbReference type="InterPro" id="IPR027413">
    <property type="entry name" value="GROEL-like_equatorial_sf"/>
</dbReference>
<dbReference type="AlphaFoldDB" id="A0A7R9AL03"/>
<keyword evidence="5" id="KW-1185">Reference proteome</keyword>
<sequence length="78" mass="8296">GNAGFDAQETLVKLEEELDSNMESVGVDLESGGALIPSQVGIYDNYCVKKHQINSATVIASNLLLVDEVMRAGLSSLK</sequence>
<dbReference type="InterPro" id="IPR002423">
    <property type="entry name" value="Cpn60/GroEL/TCP-1"/>
</dbReference>
<dbReference type="EMBL" id="LR937268">
    <property type="protein sequence ID" value="CAD7255602.1"/>
    <property type="molecule type" value="Genomic_DNA"/>
</dbReference>
<keyword evidence="1" id="KW-0547">Nucleotide-binding</keyword>
<reference evidence="4" key="1">
    <citation type="submission" date="2020-11" db="EMBL/GenBank/DDBJ databases">
        <authorList>
            <person name="Tran Van P."/>
        </authorList>
    </citation>
    <scope>NUCLEOTIDE SEQUENCE</scope>
</reference>
<dbReference type="GO" id="GO:0140662">
    <property type="term" value="F:ATP-dependent protein folding chaperone"/>
    <property type="evidence" value="ECO:0007669"/>
    <property type="project" value="InterPro"/>
</dbReference>
<dbReference type="Proteomes" id="UP000677054">
    <property type="component" value="Unassembled WGS sequence"/>
</dbReference>
<keyword evidence="2" id="KW-0067">ATP-binding</keyword>
<dbReference type="EMBL" id="CAJPEV010037750">
    <property type="protein sequence ID" value="CAG0909747.1"/>
    <property type="molecule type" value="Genomic_DNA"/>
</dbReference>
<protein>
    <submittedName>
        <fullName evidence="4">Uncharacterized protein</fullName>
    </submittedName>
</protein>
<dbReference type="Gene3D" id="1.10.560.10">
    <property type="entry name" value="GroEL-like equatorial domain"/>
    <property type="match status" value="1"/>
</dbReference>
<keyword evidence="3" id="KW-0143">Chaperone</keyword>
<evidence type="ECO:0000313" key="4">
    <source>
        <dbReference type="EMBL" id="CAD7255602.1"/>
    </source>
</evidence>
<feature type="non-terminal residue" evidence="4">
    <location>
        <position position="1"/>
    </location>
</feature>
<dbReference type="Pfam" id="PF00118">
    <property type="entry name" value="Cpn60_TCP1"/>
    <property type="match status" value="1"/>
</dbReference>
<dbReference type="GO" id="GO:0005524">
    <property type="term" value="F:ATP binding"/>
    <property type="evidence" value="ECO:0007669"/>
    <property type="project" value="UniProtKB-KW"/>
</dbReference>